<organism evidence="1 2">
    <name type="scientific">Racocetra persica</name>
    <dbReference type="NCBI Taxonomy" id="160502"/>
    <lineage>
        <taxon>Eukaryota</taxon>
        <taxon>Fungi</taxon>
        <taxon>Fungi incertae sedis</taxon>
        <taxon>Mucoromycota</taxon>
        <taxon>Glomeromycotina</taxon>
        <taxon>Glomeromycetes</taxon>
        <taxon>Diversisporales</taxon>
        <taxon>Gigasporaceae</taxon>
        <taxon>Racocetra</taxon>
    </lineage>
</organism>
<dbReference type="EMBL" id="CAJVQC010110162">
    <property type="protein sequence ID" value="CAG8834795.1"/>
    <property type="molecule type" value="Genomic_DNA"/>
</dbReference>
<dbReference type="Proteomes" id="UP000789920">
    <property type="component" value="Unassembled WGS sequence"/>
</dbReference>
<gene>
    <name evidence="1" type="ORF">RPERSI_LOCUS29308</name>
</gene>
<evidence type="ECO:0000313" key="2">
    <source>
        <dbReference type="Proteomes" id="UP000789920"/>
    </source>
</evidence>
<evidence type="ECO:0000313" key="1">
    <source>
        <dbReference type="EMBL" id="CAG8834795.1"/>
    </source>
</evidence>
<keyword evidence="2" id="KW-1185">Reference proteome</keyword>
<reference evidence="1" key="1">
    <citation type="submission" date="2021-06" db="EMBL/GenBank/DDBJ databases">
        <authorList>
            <person name="Kallberg Y."/>
            <person name="Tangrot J."/>
            <person name="Rosling A."/>
        </authorList>
    </citation>
    <scope>NUCLEOTIDE SEQUENCE</scope>
    <source>
        <strain evidence="1">MA461A</strain>
    </source>
</reference>
<comment type="caution">
    <text evidence="1">The sequence shown here is derived from an EMBL/GenBank/DDBJ whole genome shotgun (WGS) entry which is preliminary data.</text>
</comment>
<sequence>REYLWKLVDLSDQSHTGETLQECIQKIFDKLGAHKFGAIVTD</sequence>
<name>A0ACA9SDM4_9GLOM</name>
<feature type="non-terminal residue" evidence="1">
    <location>
        <position position="42"/>
    </location>
</feature>
<feature type="non-terminal residue" evidence="1">
    <location>
        <position position="1"/>
    </location>
</feature>
<protein>
    <submittedName>
        <fullName evidence="1">27053_t:CDS:1</fullName>
    </submittedName>
</protein>
<accession>A0ACA9SDM4</accession>
<proteinExistence type="predicted"/>